<reference evidence="2 3" key="1">
    <citation type="submission" date="2023-02" db="EMBL/GenBank/DDBJ databases">
        <title>Streptomyces sp. SCA4-21 with antifungal activity against Fusarium oxysporum f. sp. cubense, Streptomyces sp. SCA2-17 with antifungal activity against Fusarium oxysporum f. sp. cubense.</title>
        <authorList>
            <person name="Qi D."/>
        </authorList>
    </citation>
    <scope>NUCLEOTIDE SEQUENCE [LARGE SCALE GENOMIC DNA]</scope>
    <source>
        <strain evidence="2 3">SCA4-21</strain>
    </source>
</reference>
<dbReference type="Proteomes" id="UP001305606">
    <property type="component" value="Chromosome"/>
</dbReference>
<feature type="region of interest" description="Disordered" evidence="1">
    <location>
        <begin position="80"/>
        <end position="103"/>
    </location>
</feature>
<dbReference type="EMBL" id="CP117522">
    <property type="protein sequence ID" value="WNE96292.1"/>
    <property type="molecule type" value="Genomic_DNA"/>
</dbReference>
<organism evidence="2 3">
    <name type="scientific">Streptomyces luomodiensis</name>
    <dbReference type="NCBI Taxonomy" id="3026192"/>
    <lineage>
        <taxon>Bacteria</taxon>
        <taxon>Bacillati</taxon>
        <taxon>Actinomycetota</taxon>
        <taxon>Actinomycetes</taxon>
        <taxon>Kitasatosporales</taxon>
        <taxon>Streptomycetaceae</taxon>
        <taxon>Streptomyces</taxon>
    </lineage>
</organism>
<name>A0ABY9UWC8_9ACTN</name>
<proteinExistence type="predicted"/>
<protein>
    <submittedName>
        <fullName evidence="2">Uncharacterized protein</fullName>
    </submittedName>
</protein>
<accession>A0ABY9UWC8</accession>
<dbReference type="RefSeq" id="WP_311035490.1">
    <property type="nucleotide sequence ID" value="NZ_CP117522.1"/>
</dbReference>
<keyword evidence="3" id="KW-1185">Reference proteome</keyword>
<evidence type="ECO:0000256" key="1">
    <source>
        <dbReference type="SAM" id="MobiDB-lite"/>
    </source>
</evidence>
<sequence length="103" mass="11169">MDGLEAELHRELAPGHQLFDARVSAAARCEGCDDVLFSVADRPFPWAVVHLTWAGRQERSPWPLTTPLASLADLLTHWDHGCTSAQQSPPRPGDPRTGTGDSG</sequence>
<evidence type="ECO:0000313" key="2">
    <source>
        <dbReference type="EMBL" id="WNE96292.1"/>
    </source>
</evidence>
<gene>
    <name evidence="2" type="ORF">PS467_13560</name>
</gene>
<evidence type="ECO:0000313" key="3">
    <source>
        <dbReference type="Proteomes" id="UP001305606"/>
    </source>
</evidence>